<dbReference type="PANTHER" id="PTHR43663">
    <property type="entry name" value="CHROMATE TRANSPORT PROTEIN-RELATED"/>
    <property type="match status" value="1"/>
</dbReference>
<evidence type="ECO:0000256" key="6">
    <source>
        <dbReference type="ARBA" id="ARBA00023136"/>
    </source>
</evidence>
<keyword evidence="6 7" id="KW-0472">Membrane</keyword>
<dbReference type="GO" id="GO:0005886">
    <property type="term" value="C:plasma membrane"/>
    <property type="evidence" value="ECO:0007669"/>
    <property type="project" value="UniProtKB-SubCell"/>
</dbReference>
<dbReference type="GO" id="GO:0015109">
    <property type="term" value="F:chromate transmembrane transporter activity"/>
    <property type="evidence" value="ECO:0007669"/>
    <property type="project" value="InterPro"/>
</dbReference>
<dbReference type="InterPro" id="IPR052518">
    <property type="entry name" value="CHR_Transporter"/>
</dbReference>
<protein>
    <recommendedName>
        <fullName evidence="10">Chromate transporter</fullName>
    </recommendedName>
</protein>
<evidence type="ECO:0000256" key="5">
    <source>
        <dbReference type="ARBA" id="ARBA00022989"/>
    </source>
</evidence>
<evidence type="ECO:0000256" key="3">
    <source>
        <dbReference type="ARBA" id="ARBA00022475"/>
    </source>
</evidence>
<gene>
    <name evidence="8" type="ORF">B4O97_09605</name>
</gene>
<dbReference type="PANTHER" id="PTHR43663:SF1">
    <property type="entry name" value="CHROMATE TRANSPORTER"/>
    <property type="match status" value="1"/>
</dbReference>
<dbReference type="InterPro" id="IPR003370">
    <property type="entry name" value="Chromate_transpt"/>
</dbReference>
<feature type="transmembrane region" description="Helical" evidence="7">
    <location>
        <begin position="109"/>
        <end position="128"/>
    </location>
</feature>
<feature type="transmembrane region" description="Helical" evidence="7">
    <location>
        <begin position="162"/>
        <end position="178"/>
    </location>
</feature>
<evidence type="ECO:0008006" key="10">
    <source>
        <dbReference type="Google" id="ProtNLM"/>
    </source>
</evidence>
<evidence type="ECO:0000256" key="2">
    <source>
        <dbReference type="ARBA" id="ARBA00005262"/>
    </source>
</evidence>
<evidence type="ECO:0000256" key="4">
    <source>
        <dbReference type="ARBA" id="ARBA00022692"/>
    </source>
</evidence>
<dbReference type="EMBL" id="MWQY01000009">
    <property type="protein sequence ID" value="ORC35416.1"/>
    <property type="molecule type" value="Genomic_DNA"/>
</dbReference>
<feature type="transmembrane region" description="Helical" evidence="7">
    <location>
        <begin position="76"/>
        <end position="97"/>
    </location>
</feature>
<reference evidence="8 9" key="1">
    <citation type="submission" date="2017-03" db="EMBL/GenBank/DDBJ databases">
        <title>Draft Genome sequence of Marispirochaeta sp. strain JC444.</title>
        <authorList>
            <person name="Shivani Y."/>
            <person name="Subhash Y."/>
            <person name="Sasikala C."/>
            <person name="Ramana C."/>
        </authorList>
    </citation>
    <scope>NUCLEOTIDE SEQUENCE [LARGE SCALE GENOMIC DNA]</scope>
    <source>
        <strain evidence="8 9">JC444</strain>
    </source>
</reference>
<dbReference type="AlphaFoldDB" id="A0A1Y1RYD3"/>
<dbReference type="OrthoDB" id="9788907at2"/>
<evidence type="ECO:0000313" key="9">
    <source>
        <dbReference type="Proteomes" id="UP000192343"/>
    </source>
</evidence>
<comment type="similarity">
    <text evidence="2">Belongs to the chromate ion transporter (CHR) (TC 2.A.51) family.</text>
</comment>
<organism evidence="8 9">
    <name type="scientific">Marispirochaeta aestuarii</name>
    <dbReference type="NCBI Taxonomy" id="1963862"/>
    <lineage>
        <taxon>Bacteria</taxon>
        <taxon>Pseudomonadati</taxon>
        <taxon>Spirochaetota</taxon>
        <taxon>Spirochaetia</taxon>
        <taxon>Spirochaetales</taxon>
        <taxon>Spirochaetaceae</taxon>
        <taxon>Marispirochaeta</taxon>
    </lineage>
</organism>
<keyword evidence="4 7" id="KW-0812">Transmembrane</keyword>
<dbReference type="Proteomes" id="UP000192343">
    <property type="component" value="Unassembled WGS sequence"/>
</dbReference>
<evidence type="ECO:0000256" key="1">
    <source>
        <dbReference type="ARBA" id="ARBA00004651"/>
    </source>
</evidence>
<comment type="subcellular location">
    <subcellularLocation>
        <location evidence="1">Cell membrane</location>
        <topology evidence="1">Multi-pass membrane protein</topology>
    </subcellularLocation>
</comment>
<dbReference type="RefSeq" id="WP_083050380.1">
    <property type="nucleotide sequence ID" value="NZ_CAXXQO010000003.1"/>
</dbReference>
<keyword evidence="9" id="KW-1185">Reference proteome</keyword>
<sequence length="179" mass="18674">MSFISLFITFFNIGLFTIGGGLASLPLLYEAVVDGGMISRNLFVDMLAISQSTPGPIGINMATFAGYQIAGIPGGFVATLGMVAPSLIIIVLIAAWFTNFSSHPLVQDVMGGIRPAALGLIASAAWFIFREALFIPGTDMQISLPAAGLFIALAAAYKLKPATPVVYILAGGVLGIFLF</sequence>
<proteinExistence type="inferred from homology"/>
<dbReference type="Pfam" id="PF02417">
    <property type="entry name" value="Chromate_transp"/>
    <property type="match status" value="1"/>
</dbReference>
<accession>A0A1Y1RYD3</accession>
<evidence type="ECO:0000256" key="7">
    <source>
        <dbReference type="SAM" id="Phobius"/>
    </source>
</evidence>
<feature type="transmembrane region" description="Helical" evidence="7">
    <location>
        <begin position="6"/>
        <end position="29"/>
    </location>
</feature>
<keyword evidence="3" id="KW-1003">Cell membrane</keyword>
<name>A0A1Y1RYD3_9SPIO</name>
<dbReference type="STRING" id="1963862.B4O97_09605"/>
<keyword evidence="5 7" id="KW-1133">Transmembrane helix</keyword>
<evidence type="ECO:0000313" key="8">
    <source>
        <dbReference type="EMBL" id="ORC35416.1"/>
    </source>
</evidence>
<comment type="caution">
    <text evidence="8">The sequence shown here is derived from an EMBL/GenBank/DDBJ whole genome shotgun (WGS) entry which is preliminary data.</text>
</comment>